<sequence length="73" mass="7893">MASIVEGQRWRGGQIEGDGDVEEVADEVLSRKVATVGRGVIEGIRQYAMTTFALPHRSPSLGKRQTGSEHNVA</sequence>
<proteinExistence type="predicted"/>
<evidence type="ECO:0000313" key="2">
    <source>
        <dbReference type="Proteomes" id="UP000008021"/>
    </source>
</evidence>
<protein>
    <submittedName>
        <fullName evidence="1">Uncharacterized protein</fullName>
    </submittedName>
</protein>
<accession>A0A0E0C3T2</accession>
<dbReference type="HOGENOM" id="CLU_2708932_0_0_1"/>
<reference evidence="1" key="1">
    <citation type="submission" date="2015-04" db="UniProtKB">
        <authorList>
            <consortium name="EnsemblPlants"/>
        </authorList>
    </citation>
    <scope>IDENTIFICATION</scope>
</reference>
<dbReference type="Gramene" id="OMERI01G18740.1">
    <property type="protein sequence ID" value="OMERI01G18740.1"/>
    <property type="gene ID" value="OMERI01G18740"/>
</dbReference>
<dbReference type="Proteomes" id="UP000008021">
    <property type="component" value="Chromosome 1"/>
</dbReference>
<dbReference type="AlphaFoldDB" id="A0A0E0C3T2"/>
<keyword evidence="2" id="KW-1185">Reference proteome</keyword>
<dbReference type="EnsemblPlants" id="OMERI01G18740.1">
    <property type="protein sequence ID" value="OMERI01G18740.1"/>
    <property type="gene ID" value="OMERI01G18740"/>
</dbReference>
<name>A0A0E0C3T2_9ORYZ</name>
<evidence type="ECO:0000313" key="1">
    <source>
        <dbReference type="EnsemblPlants" id="OMERI01G18740.1"/>
    </source>
</evidence>
<reference evidence="1" key="2">
    <citation type="submission" date="2018-05" db="EMBL/GenBank/DDBJ databases">
        <title>OmerRS3 (Oryza meridionalis Reference Sequence Version 3).</title>
        <authorList>
            <person name="Zhang J."/>
            <person name="Kudrna D."/>
            <person name="Lee S."/>
            <person name="Talag J."/>
            <person name="Welchert J."/>
            <person name="Wing R.A."/>
        </authorList>
    </citation>
    <scope>NUCLEOTIDE SEQUENCE [LARGE SCALE GENOMIC DNA]</scope>
    <source>
        <strain evidence="1">cv. OR44</strain>
    </source>
</reference>
<organism evidence="1">
    <name type="scientific">Oryza meridionalis</name>
    <dbReference type="NCBI Taxonomy" id="40149"/>
    <lineage>
        <taxon>Eukaryota</taxon>
        <taxon>Viridiplantae</taxon>
        <taxon>Streptophyta</taxon>
        <taxon>Embryophyta</taxon>
        <taxon>Tracheophyta</taxon>
        <taxon>Spermatophyta</taxon>
        <taxon>Magnoliopsida</taxon>
        <taxon>Liliopsida</taxon>
        <taxon>Poales</taxon>
        <taxon>Poaceae</taxon>
        <taxon>BOP clade</taxon>
        <taxon>Oryzoideae</taxon>
        <taxon>Oryzeae</taxon>
        <taxon>Oryzinae</taxon>
        <taxon>Oryza</taxon>
    </lineage>
</organism>